<proteinExistence type="predicted"/>
<protein>
    <submittedName>
        <fullName evidence="2">Uncharacterized protein</fullName>
    </submittedName>
</protein>
<evidence type="ECO:0000313" key="2">
    <source>
        <dbReference type="EMBL" id="MBT1540740.1"/>
    </source>
</evidence>
<organism evidence="2 3">
    <name type="scientific">Curtobacterium flaccumfaciens pv. flaccumfaciens</name>
    <dbReference type="NCBI Taxonomy" id="138532"/>
    <lineage>
        <taxon>Bacteria</taxon>
        <taxon>Bacillati</taxon>
        <taxon>Actinomycetota</taxon>
        <taxon>Actinomycetes</taxon>
        <taxon>Micrococcales</taxon>
        <taxon>Microbacteriaceae</taxon>
        <taxon>Curtobacterium</taxon>
    </lineage>
</organism>
<sequence length="228" mass="23540">MTTPAGASSGNGYWRGQIWATALLGVGMVACSVVLFLADPDEPGRGLLTAFGGLLFLTTFGWAVDAATRSDPRQRALFAWAVAQHEAAGHGNDVLALADAARARDGALDAERIRALQALRPDNPYPGGPLDDGADSVGGEPDDAGANRLGIALLALFFALTGLYCSCWPSVFVLGWPFQFIASILAVVAIVRPGRGRRLGVVAAIVSVLGTLVTVGVLVWGVVEGVGS</sequence>
<dbReference type="AlphaFoldDB" id="A0A9Q2W1U8"/>
<dbReference type="Proteomes" id="UP000709437">
    <property type="component" value="Unassembled WGS sequence"/>
</dbReference>
<feature type="transmembrane region" description="Helical" evidence="1">
    <location>
        <begin position="201"/>
        <end position="223"/>
    </location>
</feature>
<keyword evidence="1" id="KW-0812">Transmembrane</keyword>
<feature type="transmembrane region" description="Helical" evidence="1">
    <location>
        <begin position="177"/>
        <end position="194"/>
    </location>
</feature>
<dbReference type="RefSeq" id="WP_071251461.1">
    <property type="nucleotide sequence ID" value="NZ_JAHEWX010000002.1"/>
</dbReference>
<comment type="caution">
    <text evidence="2">The sequence shown here is derived from an EMBL/GenBank/DDBJ whole genome shotgun (WGS) entry which is preliminary data.</text>
</comment>
<gene>
    <name evidence="2" type="ORF">KK103_03120</name>
</gene>
<feature type="transmembrane region" description="Helical" evidence="1">
    <location>
        <begin position="44"/>
        <end position="64"/>
    </location>
</feature>
<evidence type="ECO:0000256" key="1">
    <source>
        <dbReference type="SAM" id="Phobius"/>
    </source>
</evidence>
<feature type="transmembrane region" description="Helical" evidence="1">
    <location>
        <begin position="18"/>
        <end position="38"/>
    </location>
</feature>
<keyword evidence="1" id="KW-0472">Membrane</keyword>
<name>A0A9Q2W1U8_9MICO</name>
<accession>A0A9Q2W1U8</accession>
<dbReference type="EMBL" id="JAHEWX010000002">
    <property type="protein sequence ID" value="MBT1540740.1"/>
    <property type="molecule type" value="Genomic_DNA"/>
</dbReference>
<keyword evidence="1" id="KW-1133">Transmembrane helix</keyword>
<reference evidence="2" key="1">
    <citation type="submission" date="2021-05" db="EMBL/GenBank/DDBJ databases">
        <title>Whole genome sequence of Curtobacterium flaccumfaciens pv. flaccumfaciens strain CFBP 3417.</title>
        <authorList>
            <person name="Osdaghi E."/>
            <person name="Taghouti G."/>
            <person name="Portier P."/>
            <person name="Fazliarab A."/>
            <person name="Taghavi S.M."/>
            <person name="Briand M."/>
            <person name="Le-Saux M."/>
            <person name="Jacques M.-A."/>
        </authorList>
    </citation>
    <scope>NUCLEOTIDE SEQUENCE</scope>
    <source>
        <strain evidence="2">CFBP 3417</strain>
    </source>
</reference>
<evidence type="ECO:0000313" key="3">
    <source>
        <dbReference type="Proteomes" id="UP000709437"/>
    </source>
</evidence>
<feature type="transmembrane region" description="Helical" evidence="1">
    <location>
        <begin position="149"/>
        <end position="171"/>
    </location>
</feature>